<gene>
    <name evidence="2" type="ORF">RNGR00305</name>
</gene>
<reference evidence="2" key="1">
    <citation type="submission" date="2003-06" db="EMBL/GenBank/DDBJ databases">
        <title>Comparative DNA analysis of two large contigs of the Rhizobium sp. NGR234 megaplasmid 2.</title>
        <authorList>
            <person name="Broughton W.J."/>
            <person name="Perret X."/>
            <person name="Staehelin C."/>
            <person name="Schmitz R.A."/>
            <person name="Raasch C."/>
            <person name="Liesegang H."/>
            <person name="Gottschalk G."/>
            <person name="Streit W.R."/>
        </authorList>
    </citation>
    <scope>NUCLEOTIDE SEQUENCE</scope>
    <source>
        <strain evidence="2">NGR234</strain>
        <plasmid evidence="2">megaplasmid 2</plasmid>
    </source>
</reference>
<name>Q6W1D7_SINFN</name>
<proteinExistence type="predicted"/>
<accession>Q6W1D7</accession>
<evidence type="ECO:0000313" key="2">
    <source>
        <dbReference type="EMBL" id="AAQ87431.1"/>
    </source>
</evidence>
<protein>
    <submittedName>
        <fullName evidence="2">Uncharacterized protein</fullName>
    </submittedName>
</protein>
<keyword evidence="2" id="KW-0614">Plasmid</keyword>
<sequence length="50" mass="5491">MMRPEFQLDIAFLPTATPHTTALNFKRMDRTSKSNCSGGRQSFAAASAND</sequence>
<evidence type="ECO:0000256" key="1">
    <source>
        <dbReference type="SAM" id="MobiDB-lite"/>
    </source>
</evidence>
<dbReference type="AlphaFoldDB" id="Q6W1D7"/>
<organism evidence="2">
    <name type="scientific">Sinorhizobium fredii (strain NBRC 101917 / NGR234)</name>
    <dbReference type="NCBI Taxonomy" id="394"/>
    <lineage>
        <taxon>Bacteria</taxon>
        <taxon>Pseudomonadati</taxon>
        <taxon>Pseudomonadota</taxon>
        <taxon>Alphaproteobacteria</taxon>
        <taxon>Hyphomicrobiales</taxon>
        <taxon>Rhizobiaceae</taxon>
        <taxon>Sinorhizobium/Ensifer group</taxon>
        <taxon>Sinorhizobium</taxon>
    </lineage>
</organism>
<dbReference type="EMBL" id="AY316747">
    <property type="protein sequence ID" value="AAQ87431.1"/>
    <property type="molecule type" value="Genomic_DNA"/>
</dbReference>
<geneLocation type="plasmid" evidence="2">
    <name>megaplasmid 2</name>
</geneLocation>
<feature type="region of interest" description="Disordered" evidence="1">
    <location>
        <begin position="30"/>
        <end position="50"/>
    </location>
</feature>